<dbReference type="Gene3D" id="3.40.50.300">
    <property type="entry name" value="P-loop containing nucleotide triphosphate hydrolases"/>
    <property type="match status" value="1"/>
</dbReference>
<dbReference type="EMBL" id="JBHSKV010000003">
    <property type="protein sequence ID" value="MFC5133728.1"/>
    <property type="molecule type" value="Genomic_DNA"/>
</dbReference>
<evidence type="ECO:0000259" key="4">
    <source>
        <dbReference type="SMART" id="SM00382"/>
    </source>
</evidence>
<dbReference type="InterPro" id="IPR050311">
    <property type="entry name" value="ORC1/CDC6"/>
</dbReference>
<dbReference type="SMART" id="SM00382">
    <property type="entry name" value="AAA"/>
    <property type="match status" value="1"/>
</dbReference>
<dbReference type="GO" id="GO:0006260">
    <property type="term" value="P:DNA replication"/>
    <property type="evidence" value="ECO:0007669"/>
    <property type="project" value="UniProtKB-KW"/>
</dbReference>
<comment type="caution">
    <text evidence="5">The sequence shown here is derived from an EMBL/GenBank/DDBJ whole genome shotgun (WGS) entry which is preliminary data.</text>
</comment>
<dbReference type="InterPro" id="IPR003593">
    <property type="entry name" value="AAA+_ATPase"/>
</dbReference>
<dbReference type="AlphaFoldDB" id="A0ABD5QNN2"/>
<dbReference type="InterPro" id="IPR055237">
    <property type="entry name" value="Cdc6_lid"/>
</dbReference>
<dbReference type="Gene3D" id="1.10.8.60">
    <property type="match status" value="1"/>
</dbReference>
<evidence type="ECO:0000256" key="1">
    <source>
        <dbReference type="ARBA" id="ARBA00022705"/>
    </source>
</evidence>
<dbReference type="InterPro" id="IPR027417">
    <property type="entry name" value="P-loop_NTPase"/>
</dbReference>
<sequence length="278" mass="31160">MFTSSKRRRTVFEDEQSLSTANLSEPIGREQELDQIADAVRPLSRGQEADNLLVHGPAGTGKSTCINHVLDKLDEETRVRTVSINYWKYNTRPSLLTQLLIELDYPAPRKGKPIDELLTALKERVDKGRSVAVALDEFDQLAEQNEVLYDLHELNVQTESCCGMVLASNKAPSDIELEQRTRSRLGYQTLEFDIYGKDDLEEILRNRAVEAFRRNTLGDGVIGRVATAVADEIEVGQGDCRHALEVLHRAGREADKENADKVTVAHVERAMNAARFGE</sequence>
<proteinExistence type="predicted"/>
<dbReference type="Pfam" id="PF22703">
    <property type="entry name" value="Cdc6_lid"/>
    <property type="match status" value="1"/>
</dbReference>
<dbReference type="PANTHER" id="PTHR10763:SF26">
    <property type="entry name" value="CELL DIVISION CONTROL PROTEIN 6 HOMOLOG"/>
    <property type="match status" value="1"/>
</dbReference>
<evidence type="ECO:0000256" key="3">
    <source>
        <dbReference type="ARBA" id="ARBA00022840"/>
    </source>
</evidence>
<dbReference type="Proteomes" id="UP001596145">
    <property type="component" value="Unassembled WGS sequence"/>
</dbReference>
<keyword evidence="2" id="KW-0547">Nucleotide-binding</keyword>
<evidence type="ECO:0000256" key="2">
    <source>
        <dbReference type="ARBA" id="ARBA00022741"/>
    </source>
</evidence>
<name>A0ABD5QNN2_9EURY</name>
<protein>
    <submittedName>
        <fullName evidence="5">Cdc6/Cdc18 family protein</fullName>
    </submittedName>
</protein>
<dbReference type="GO" id="GO:0005524">
    <property type="term" value="F:ATP binding"/>
    <property type="evidence" value="ECO:0007669"/>
    <property type="project" value="UniProtKB-KW"/>
</dbReference>
<keyword evidence="3" id="KW-0067">ATP-binding</keyword>
<reference evidence="5 6" key="1">
    <citation type="journal article" date="2019" name="Int. J. Syst. Evol. Microbiol.">
        <title>The Global Catalogue of Microorganisms (GCM) 10K type strain sequencing project: providing services to taxonomists for standard genome sequencing and annotation.</title>
        <authorList>
            <consortium name="The Broad Institute Genomics Platform"/>
            <consortium name="The Broad Institute Genome Sequencing Center for Infectious Disease"/>
            <person name="Wu L."/>
            <person name="Ma J."/>
        </authorList>
    </citation>
    <scope>NUCLEOTIDE SEQUENCE [LARGE SCALE GENOMIC DNA]</scope>
    <source>
        <strain evidence="5 6">CGMCC 1.16026</strain>
    </source>
</reference>
<keyword evidence="6" id="KW-1185">Reference proteome</keyword>
<keyword evidence="1" id="KW-0235">DNA replication</keyword>
<dbReference type="SUPFAM" id="SSF52540">
    <property type="entry name" value="P-loop containing nucleoside triphosphate hydrolases"/>
    <property type="match status" value="1"/>
</dbReference>
<dbReference type="InterPro" id="IPR041664">
    <property type="entry name" value="AAA_16"/>
</dbReference>
<feature type="domain" description="AAA+ ATPase" evidence="4">
    <location>
        <begin position="48"/>
        <end position="191"/>
    </location>
</feature>
<evidence type="ECO:0000313" key="6">
    <source>
        <dbReference type="Proteomes" id="UP001596145"/>
    </source>
</evidence>
<dbReference type="PANTHER" id="PTHR10763">
    <property type="entry name" value="CELL DIVISION CONTROL PROTEIN 6-RELATED"/>
    <property type="match status" value="1"/>
</dbReference>
<gene>
    <name evidence="5" type="ORF">ACFPJA_03160</name>
</gene>
<accession>A0ABD5QNN2</accession>
<evidence type="ECO:0000313" key="5">
    <source>
        <dbReference type="EMBL" id="MFC5133728.1"/>
    </source>
</evidence>
<dbReference type="RefSeq" id="WP_122106817.1">
    <property type="nucleotide sequence ID" value="NZ_JBHSKV010000003.1"/>
</dbReference>
<dbReference type="Pfam" id="PF13191">
    <property type="entry name" value="AAA_16"/>
    <property type="match status" value="1"/>
</dbReference>
<organism evidence="5 6">
    <name type="scientific">Halorubrum glutamatedens</name>
    <dbReference type="NCBI Taxonomy" id="2707018"/>
    <lineage>
        <taxon>Archaea</taxon>
        <taxon>Methanobacteriati</taxon>
        <taxon>Methanobacteriota</taxon>
        <taxon>Stenosarchaea group</taxon>
        <taxon>Halobacteria</taxon>
        <taxon>Halobacteriales</taxon>
        <taxon>Haloferacaceae</taxon>
        <taxon>Halorubrum</taxon>
    </lineage>
</organism>